<keyword evidence="2" id="KW-1185">Reference proteome</keyword>
<dbReference type="Proteomes" id="UP000030762">
    <property type="component" value="Unassembled WGS sequence"/>
</dbReference>
<gene>
    <name evidence="1" type="ORF">SDRG_00717</name>
</gene>
<dbReference type="OrthoDB" id="74893at2759"/>
<organism evidence="1 2">
    <name type="scientific">Saprolegnia diclina (strain VS20)</name>
    <dbReference type="NCBI Taxonomy" id="1156394"/>
    <lineage>
        <taxon>Eukaryota</taxon>
        <taxon>Sar</taxon>
        <taxon>Stramenopiles</taxon>
        <taxon>Oomycota</taxon>
        <taxon>Saprolegniomycetes</taxon>
        <taxon>Saprolegniales</taxon>
        <taxon>Saprolegniaceae</taxon>
        <taxon>Saprolegnia</taxon>
    </lineage>
</organism>
<dbReference type="RefSeq" id="XP_008604430.1">
    <property type="nucleotide sequence ID" value="XM_008606208.1"/>
</dbReference>
<dbReference type="GeneID" id="19941444"/>
<dbReference type="VEuPathDB" id="FungiDB:SDRG_00717"/>
<evidence type="ECO:0000313" key="1">
    <source>
        <dbReference type="EMBL" id="EQC41861.1"/>
    </source>
</evidence>
<dbReference type="InterPro" id="IPR036430">
    <property type="entry name" value="RNase_T2-like_sf"/>
</dbReference>
<proteinExistence type="predicted"/>
<dbReference type="InParanoid" id="T0R4G4"/>
<dbReference type="Gene3D" id="3.90.730.10">
    <property type="entry name" value="Ribonuclease T2-like"/>
    <property type="match status" value="1"/>
</dbReference>
<dbReference type="EMBL" id="JH767133">
    <property type="protein sequence ID" value="EQC41861.1"/>
    <property type="molecule type" value="Genomic_DNA"/>
</dbReference>
<protein>
    <submittedName>
        <fullName evidence="1">Uncharacterized protein</fullName>
    </submittedName>
</protein>
<dbReference type="AlphaFoldDB" id="T0R4G4"/>
<dbReference type="GO" id="GO:0003723">
    <property type="term" value="F:RNA binding"/>
    <property type="evidence" value="ECO:0007669"/>
    <property type="project" value="InterPro"/>
</dbReference>
<evidence type="ECO:0000313" key="2">
    <source>
        <dbReference type="Proteomes" id="UP000030762"/>
    </source>
</evidence>
<dbReference type="GO" id="GO:0033897">
    <property type="term" value="F:ribonuclease T2 activity"/>
    <property type="evidence" value="ECO:0007669"/>
    <property type="project" value="InterPro"/>
</dbReference>
<accession>T0R4G4</accession>
<reference evidence="1 2" key="1">
    <citation type="submission" date="2012-04" db="EMBL/GenBank/DDBJ databases">
        <title>The Genome Sequence of Saprolegnia declina VS20.</title>
        <authorList>
            <consortium name="The Broad Institute Genome Sequencing Platform"/>
            <person name="Russ C."/>
            <person name="Nusbaum C."/>
            <person name="Tyler B."/>
            <person name="van West P."/>
            <person name="Dieguez-Uribeondo J."/>
            <person name="de Bruijn I."/>
            <person name="Tripathy S."/>
            <person name="Jiang R."/>
            <person name="Young S.K."/>
            <person name="Zeng Q."/>
            <person name="Gargeya S."/>
            <person name="Fitzgerald M."/>
            <person name="Haas B."/>
            <person name="Abouelleil A."/>
            <person name="Alvarado L."/>
            <person name="Arachchi H.M."/>
            <person name="Berlin A."/>
            <person name="Chapman S.B."/>
            <person name="Goldberg J."/>
            <person name="Griggs A."/>
            <person name="Gujja S."/>
            <person name="Hansen M."/>
            <person name="Howarth C."/>
            <person name="Imamovic A."/>
            <person name="Larimer J."/>
            <person name="McCowen C."/>
            <person name="Montmayeur A."/>
            <person name="Murphy C."/>
            <person name="Neiman D."/>
            <person name="Pearson M."/>
            <person name="Priest M."/>
            <person name="Roberts A."/>
            <person name="Saif S."/>
            <person name="Shea T."/>
            <person name="Sisk P."/>
            <person name="Sykes S."/>
            <person name="Wortman J."/>
            <person name="Nusbaum C."/>
            <person name="Birren B."/>
        </authorList>
    </citation>
    <scope>NUCLEOTIDE SEQUENCE [LARGE SCALE GENOMIC DNA]</scope>
    <source>
        <strain evidence="1 2">VS20</strain>
    </source>
</reference>
<name>T0R4G4_SAPDV</name>
<sequence length="192" mass="20989">MLALAFLSTAAADVIPNWGVQDVWVHTATWTAAHCQCFCERLCSHPTEYLKTNLVSSVLVPRLTNGSIPRCDLVSAPFSPAAIRAVGQSSLQTYYPLAMSRDLDHMWDANSTEPRYDVGSFGYPCGGLHETSYLKTVVQLGKFIQTPSLLVSSIGQNITTQSIRDAFKKDQNLDVVLLCSSGGFADVLTSRR</sequence>